<organism evidence="2 3">
    <name type="scientific">Phyllobacterium brassicacearum</name>
    <dbReference type="NCBI Taxonomy" id="314235"/>
    <lineage>
        <taxon>Bacteria</taxon>
        <taxon>Pseudomonadati</taxon>
        <taxon>Pseudomonadota</taxon>
        <taxon>Alphaproteobacteria</taxon>
        <taxon>Hyphomicrobiales</taxon>
        <taxon>Phyllobacteriaceae</taxon>
        <taxon>Phyllobacterium</taxon>
    </lineage>
</organism>
<comment type="caution">
    <text evidence="2">The sequence shown here is derived from an EMBL/GenBank/DDBJ whole genome shotgun (WGS) entry which is preliminary data.</text>
</comment>
<dbReference type="Proteomes" id="UP000241444">
    <property type="component" value="Unassembled WGS sequence"/>
</dbReference>
<proteinExistence type="predicted"/>
<keyword evidence="1" id="KW-1133">Transmembrane helix</keyword>
<feature type="transmembrane region" description="Helical" evidence="1">
    <location>
        <begin position="44"/>
        <end position="65"/>
    </location>
</feature>
<gene>
    <name evidence="2" type="ORF">CU102_03780</name>
</gene>
<reference evidence="3" key="1">
    <citation type="submission" date="2017-11" db="EMBL/GenBank/DDBJ databases">
        <authorList>
            <person name="Kuznetsova I."/>
            <person name="Sazanova A."/>
            <person name="Chirak E."/>
            <person name="Safronova V."/>
            <person name="Willems A."/>
        </authorList>
    </citation>
    <scope>NUCLEOTIDE SEQUENCE [LARGE SCALE GENOMIC DNA]</scope>
    <source>
        <strain evidence="3">STM 196</strain>
    </source>
</reference>
<dbReference type="EMBL" id="PGGO01000002">
    <property type="protein sequence ID" value="PSH70219.1"/>
    <property type="molecule type" value="Genomic_DNA"/>
</dbReference>
<protein>
    <submittedName>
        <fullName evidence="2">Uncharacterized protein</fullName>
    </submittedName>
</protein>
<dbReference type="AlphaFoldDB" id="A0A2P7BUT7"/>
<keyword evidence="1" id="KW-0812">Transmembrane</keyword>
<evidence type="ECO:0000313" key="3">
    <source>
        <dbReference type="Proteomes" id="UP000241444"/>
    </source>
</evidence>
<evidence type="ECO:0000256" key="1">
    <source>
        <dbReference type="SAM" id="Phobius"/>
    </source>
</evidence>
<evidence type="ECO:0000313" key="2">
    <source>
        <dbReference type="EMBL" id="PSH70219.1"/>
    </source>
</evidence>
<keyword evidence="3" id="KW-1185">Reference proteome</keyword>
<keyword evidence="1" id="KW-0472">Membrane</keyword>
<name>A0A2P7BUT7_9HYPH</name>
<sequence>MLGARMHQNETKRHCELNNFEQNMRDPQNHALKTVSRKELAPGWAYTACLVAALIILVGGLFILIGL</sequence>
<accession>A0A2P7BUT7</accession>